<keyword evidence="2" id="KW-0416">Keratin</keyword>
<sequence>MSVKRSSVRGPSSGYGYSITHSSTAPTYRAASTYGGAGGQGTRISSVSYSGVRSGMGGLGVGMGGSGGSMSSSIQVSASGDTAHIMGNEKFAMQNLNDRLASYLEMVRNLEQANGKLELKIREAMEKRGPDVNDYSRYNAILDDLRKKVFDATTDNARMCLQIDNARLAADDFRVKFESELSIRQSVEADIVGLRKVIDDTNMGRMNLESEIEALKEELIFLKKNHDNEVMEMRNMISQSGVQVDVDAPKGQDLAAIMAEVRAKYEKEALKNQEELKAWHETRITEVQVQVTENTEALKEAHTTFSESRRSIQSLQIDLQSQISLNAALEGNLHDIEMRYNMELQKYNAVLLRLEAELTQIRSDIQHQTQDYHILFNIKIQLEAEIAEYRRLLDGDLKVEVAVEKKPTKAFRTKTLIVTQTLVDGKVVSEGVTEDVKSEGGIEAVHG</sequence>
<evidence type="ECO:0000256" key="3">
    <source>
        <dbReference type="ARBA" id="ARBA00022754"/>
    </source>
</evidence>
<dbReference type="InterPro" id="IPR039008">
    <property type="entry name" value="IF_rod_dom"/>
</dbReference>
<gene>
    <name evidence="9" type="primary">LOC109908357</name>
</gene>
<feature type="coiled-coil region" evidence="7">
    <location>
        <begin position="198"/>
        <end position="232"/>
    </location>
</feature>
<protein>
    <submittedName>
        <fullName evidence="9">Keratin 18a, tandem duplicate 1</fullName>
    </submittedName>
</protein>
<keyword evidence="4 7" id="KW-0175">Coiled coil</keyword>
<dbReference type="Gene3D" id="1.20.5.500">
    <property type="entry name" value="Single helix bin"/>
    <property type="match status" value="1"/>
</dbReference>
<evidence type="ECO:0000313" key="9">
    <source>
        <dbReference type="Ensembl" id="ENSOKIP00005012841.1"/>
    </source>
</evidence>
<keyword evidence="10" id="KW-1185">Reference proteome</keyword>
<evidence type="ECO:0000256" key="7">
    <source>
        <dbReference type="SAM" id="Coils"/>
    </source>
</evidence>
<reference evidence="9" key="1">
    <citation type="submission" date="2025-08" db="UniProtKB">
        <authorList>
            <consortium name="Ensembl"/>
        </authorList>
    </citation>
    <scope>IDENTIFICATION</scope>
</reference>
<name>A0A8C7F4M9_ONCKI</name>
<dbReference type="GeneTree" id="ENSGT00940000163961"/>
<feature type="coiled-coil region" evidence="7">
    <location>
        <begin position="93"/>
        <end position="127"/>
    </location>
</feature>
<dbReference type="Ensembl" id="ENSOKIT00005013707.1">
    <property type="protein sequence ID" value="ENSOKIP00005012841.1"/>
    <property type="gene ID" value="ENSOKIG00005005770.1"/>
</dbReference>
<dbReference type="GO" id="GO:0045095">
    <property type="term" value="C:keratin filament"/>
    <property type="evidence" value="ECO:0007669"/>
    <property type="project" value="TreeGrafter"/>
</dbReference>
<reference evidence="9" key="2">
    <citation type="submission" date="2025-09" db="UniProtKB">
        <authorList>
            <consortium name="Ensembl"/>
        </authorList>
    </citation>
    <scope>IDENTIFICATION</scope>
</reference>
<dbReference type="Proteomes" id="UP000694557">
    <property type="component" value="Unassembled WGS sequence"/>
</dbReference>
<dbReference type="PRINTS" id="PR01248">
    <property type="entry name" value="TYPE1KERATIN"/>
</dbReference>
<dbReference type="PROSITE" id="PS51842">
    <property type="entry name" value="IF_ROD_2"/>
    <property type="match status" value="1"/>
</dbReference>
<keyword evidence="3" id="KW-0403">Intermediate filament</keyword>
<dbReference type="PANTHER" id="PTHR23239">
    <property type="entry name" value="INTERMEDIATE FILAMENT"/>
    <property type="match status" value="1"/>
</dbReference>
<dbReference type="Gene3D" id="1.20.5.1160">
    <property type="entry name" value="Vasodilator-stimulated phosphoprotein"/>
    <property type="match status" value="1"/>
</dbReference>
<accession>A0A8C7F4M9</accession>
<evidence type="ECO:0000256" key="6">
    <source>
        <dbReference type="ARBA" id="ARBA00038630"/>
    </source>
</evidence>
<dbReference type="FunFam" id="1.20.5.1160:FF:000002">
    <property type="entry name" value="Type I keratin 10"/>
    <property type="match status" value="1"/>
</dbReference>
<comment type="subunit">
    <text evidence="6">Heterotetramer of two type I and two type II keratins. Keratin-18 associates with keratin-8.</text>
</comment>
<dbReference type="SMART" id="SM01391">
    <property type="entry name" value="Filament"/>
    <property type="match status" value="1"/>
</dbReference>
<comment type="function">
    <text evidence="5">When phosphorylated, plays a role in filament reorganization.</text>
</comment>
<evidence type="ECO:0000259" key="8">
    <source>
        <dbReference type="PROSITE" id="PS51842"/>
    </source>
</evidence>
<evidence type="ECO:0000256" key="1">
    <source>
        <dbReference type="ARBA" id="ARBA00022553"/>
    </source>
</evidence>
<evidence type="ECO:0000256" key="4">
    <source>
        <dbReference type="ARBA" id="ARBA00023054"/>
    </source>
</evidence>
<dbReference type="AlphaFoldDB" id="A0A8C7F4M9"/>
<dbReference type="GO" id="GO:0005198">
    <property type="term" value="F:structural molecule activity"/>
    <property type="evidence" value="ECO:0007669"/>
    <property type="project" value="InterPro"/>
</dbReference>
<evidence type="ECO:0000256" key="5">
    <source>
        <dbReference type="ARBA" id="ARBA00037340"/>
    </source>
</evidence>
<dbReference type="GO" id="GO:0045104">
    <property type="term" value="P:intermediate filament cytoskeleton organization"/>
    <property type="evidence" value="ECO:0007669"/>
    <property type="project" value="TreeGrafter"/>
</dbReference>
<dbReference type="Pfam" id="PF00038">
    <property type="entry name" value="Filament"/>
    <property type="match status" value="1"/>
</dbReference>
<dbReference type="FunFam" id="1.20.5.170:FF:000002">
    <property type="entry name" value="Type I keratin KA11"/>
    <property type="match status" value="1"/>
</dbReference>
<keyword evidence="1" id="KW-0597">Phosphoprotein</keyword>
<organism evidence="9 10">
    <name type="scientific">Oncorhynchus kisutch</name>
    <name type="common">Coho salmon</name>
    <name type="synonym">Salmo kisutch</name>
    <dbReference type="NCBI Taxonomy" id="8019"/>
    <lineage>
        <taxon>Eukaryota</taxon>
        <taxon>Metazoa</taxon>
        <taxon>Chordata</taxon>
        <taxon>Craniata</taxon>
        <taxon>Vertebrata</taxon>
        <taxon>Euteleostomi</taxon>
        <taxon>Actinopterygii</taxon>
        <taxon>Neopterygii</taxon>
        <taxon>Teleostei</taxon>
        <taxon>Protacanthopterygii</taxon>
        <taxon>Salmoniformes</taxon>
        <taxon>Salmonidae</taxon>
        <taxon>Salmoninae</taxon>
        <taxon>Oncorhynchus</taxon>
    </lineage>
</organism>
<feature type="coiled-coil region" evidence="7">
    <location>
        <begin position="344"/>
        <end position="371"/>
    </location>
</feature>
<feature type="domain" description="IF rod" evidence="8">
    <location>
        <begin position="89"/>
        <end position="400"/>
    </location>
</feature>
<evidence type="ECO:0000313" key="10">
    <source>
        <dbReference type="Proteomes" id="UP000694557"/>
    </source>
</evidence>
<dbReference type="Gene3D" id="1.20.5.170">
    <property type="match status" value="1"/>
</dbReference>
<evidence type="ECO:0000256" key="2">
    <source>
        <dbReference type="ARBA" id="ARBA00022744"/>
    </source>
</evidence>
<dbReference type="SUPFAM" id="SSF64593">
    <property type="entry name" value="Intermediate filament protein, coiled coil region"/>
    <property type="match status" value="2"/>
</dbReference>
<dbReference type="InterPro" id="IPR002957">
    <property type="entry name" value="Keratin_I"/>
</dbReference>
<proteinExistence type="predicted"/>
<dbReference type="PANTHER" id="PTHR23239:SF349">
    <property type="entry name" value="KERATIN, TYPE I CYTOSKELETAL 18"/>
    <property type="match status" value="1"/>
</dbReference>